<proteinExistence type="predicted"/>
<reference evidence="1 2" key="1">
    <citation type="submission" date="2019-06" db="EMBL/GenBank/DDBJ databases">
        <title>Genomic Encyclopedia of Type Strains, Phase IV (KMG-V): Genome sequencing to study the core and pangenomes of soil and plant-associated prokaryotes.</title>
        <authorList>
            <person name="Whitman W."/>
        </authorList>
    </citation>
    <scope>NUCLEOTIDE SEQUENCE [LARGE SCALE GENOMIC DNA]</scope>
    <source>
        <strain evidence="1 2">BR 11622</strain>
    </source>
</reference>
<dbReference type="Proteomes" id="UP000315751">
    <property type="component" value="Unassembled WGS sequence"/>
</dbReference>
<evidence type="ECO:0000313" key="2">
    <source>
        <dbReference type="Proteomes" id="UP000315751"/>
    </source>
</evidence>
<dbReference type="AlphaFoldDB" id="A0A560HCA3"/>
<gene>
    <name evidence="1" type="ORF">FBZ90_104128</name>
</gene>
<dbReference type="EMBL" id="VITR01000004">
    <property type="protein sequence ID" value="TWB43741.1"/>
    <property type="molecule type" value="Genomic_DNA"/>
</dbReference>
<comment type="caution">
    <text evidence="1">The sequence shown here is derived from an EMBL/GenBank/DDBJ whole genome shotgun (WGS) entry which is preliminary data.</text>
</comment>
<sequence length="170" mass="17674">MSYYIVKVDAKTNSIVQQKGPGGQPVGGVPATVQFNKPLTSGDTLQIITSDFVLWNSGGGPGSTNADGVPVTDNGPQWGQLNPGTPDRGGPFPAAANYSFGVGTLVGSLDGGRSFFAAGTRFEMKVLGNGLLPATNPPAIPNLFLFYWDVNSLDNAGAITFSVRVIRANQ</sequence>
<evidence type="ECO:0000313" key="1">
    <source>
        <dbReference type="EMBL" id="TWB43741.1"/>
    </source>
</evidence>
<keyword evidence="2" id="KW-1185">Reference proteome</keyword>
<organism evidence="1 2">
    <name type="scientific">Nitrospirillum amazonense</name>
    <dbReference type="NCBI Taxonomy" id="28077"/>
    <lineage>
        <taxon>Bacteria</taxon>
        <taxon>Pseudomonadati</taxon>
        <taxon>Pseudomonadota</taxon>
        <taxon>Alphaproteobacteria</taxon>
        <taxon>Rhodospirillales</taxon>
        <taxon>Azospirillaceae</taxon>
        <taxon>Nitrospirillum</taxon>
    </lineage>
</organism>
<protein>
    <submittedName>
        <fullName evidence="1">Uncharacterized protein</fullName>
    </submittedName>
</protein>
<accession>A0A560HCA3</accession>
<name>A0A560HCA3_9PROT</name>